<evidence type="ECO:0000256" key="3">
    <source>
        <dbReference type="ARBA" id="ARBA00022500"/>
    </source>
</evidence>
<dbReference type="SUPFAM" id="SSF103190">
    <property type="entry name" value="Sensory domain-like"/>
    <property type="match status" value="1"/>
</dbReference>
<keyword evidence="7 9" id="KW-0807">Transducer</keyword>
<dbReference type="SMART" id="SM00283">
    <property type="entry name" value="MA"/>
    <property type="match status" value="1"/>
</dbReference>
<evidence type="ECO:0000256" key="11">
    <source>
        <dbReference type="SAM" id="Phobius"/>
    </source>
</evidence>
<dbReference type="Gene3D" id="1.10.287.950">
    <property type="entry name" value="Methyl-accepting chemotaxis protein"/>
    <property type="match status" value="1"/>
</dbReference>
<dbReference type="GO" id="GO:0006935">
    <property type="term" value="P:chemotaxis"/>
    <property type="evidence" value="ECO:0007669"/>
    <property type="project" value="UniProtKB-KW"/>
</dbReference>
<dbReference type="Gene3D" id="3.30.450.20">
    <property type="entry name" value="PAS domain"/>
    <property type="match status" value="2"/>
</dbReference>
<comment type="subcellular location">
    <subcellularLocation>
        <location evidence="1">Cell membrane</location>
        <topology evidence="1">Multi-pass membrane protein</topology>
    </subcellularLocation>
</comment>
<feature type="region of interest" description="Disordered" evidence="10">
    <location>
        <begin position="415"/>
        <end position="442"/>
    </location>
</feature>
<dbReference type="CDD" id="cd06225">
    <property type="entry name" value="HAMP"/>
    <property type="match status" value="1"/>
</dbReference>
<evidence type="ECO:0000256" key="9">
    <source>
        <dbReference type="PROSITE-ProRule" id="PRU00284"/>
    </source>
</evidence>
<dbReference type="PRINTS" id="PR00260">
    <property type="entry name" value="CHEMTRNSDUCR"/>
</dbReference>
<dbReference type="InterPro" id="IPR033479">
    <property type="entry name" value="dCache_1"/>
</dbReference>
<evidence type="ECO:0000313" key="15">
    <source>
        <dbReference type="Proteomes" id="UP000032266"/>
    </source>
</evidence>
<evidence type="ECO:0000256" key="2">
    <source>
        <dbReference type="ARBA" id="ARBA00022475"/>
    </source>
</evidence>
<dbReference type="SUPFAM" id="SSF58104">
    <property type="entry name" value="Methyl-accepting chemotaxis protein (MCP) signaling domain"/>
    <property type="match status" value="1"/>
</dbReference>
<proteinExistence type="inferred from homology"/>
<evidence type="ECO:0000256" key="10">
    <source>
        <dbReference type="SAM" id="MobiDB-lite"/>
    </source>
</evidence>
<dbReference type="Pfam" id="PF00672">
    <property type="entry name" value="HAMP"/>
    <property type="match status" value="1"/>
</dbReference>
<feature type="domain" description="HAMP" evidence="13">
    <location>
        <begin position="306"/>
        <end position="360"/>
    </location>
</feature>
<dbReference type="GO" id="GO:0004888">
    <property type="term" value="F:transmembrane signaling receptor activity"/>
    <property type="evidence" value="ECO:0007669"/>
    <property type="project" value="InterPro"/>
</dbReference>
<sequence length="637" mass="69144">MNLSLQSKLIVASAFIISIISISLGWVAYSQLDSARDDAILSETNAQAGAFRRYLESWAEDRHSTMAAMRHALEVNIRNNNGTLDHQIALDVLNQGKTSGEFALTFIGLEDGTMYRHDPSLDKAGYDPRVRDWYMAAKTSNQPLITKPYIAVTGNKLAITFVAPVIINGQFRGAIGGLFYMDKILSDIVNLKVMGDGYAMLLDKRDVIAVHPDKSLILKTPDTLNEQFTSSSLTRMSGTPQIYDVSVSGQKTLVYLDAVPTTDWVLVLVMQKLVLAEPLRALTVKIVLIVVCLLAVATVGILLMVRWLFTDIKTVSGGLENIADGNGDLTLRIITSSDDEIGMLANNFNRFVGFLHGIISSLRDIGDVLVTQANSTHQSATLSAEKIHMQQEEITMVATAVHEMTVATQEIAGNASTTAKTSDDAVRLSDNGQQQVKKSQESINKLADEVGRTSKVISDLDEHVQQISSILGTISGIAEQTNLLALNAAIEAARAGEQGRGFAVVADEVRVLSQRTHASTEEIQNMIEVLQKSTRQAVSSMEASHKLAGLSVQDADAANASLIEIRSAISTINEMATQIATAAEEQTSVTAEINQNTTNIHTASQELAHVAEESAKQAKELNQLSERLRKDIGLFRL</sequence>
<keyword evidence="3" id="KW-0145">Chemotaxis</keyword>
<dbReference type="Proteomes" id="UP000032266">
    <property type="component" value="Chromosome"/>
</dbReference>
<organism evidence="14 15">
    <name type="scientific">Gynuella sunshinyii YC6258</name>
    <dbReference type="NCBI Taxonomy" id="1445510"/>
    <lineage>
        <taxon>Bacteria</taxon>
        <taxon>Pseudomonadati</taxon>
        <taxon>Pseudomonadota</taxon>
        <taxon>Gammaproteobacteria</taxon>
        <taxon>Oceanospirillales</taxon>
        <taxon>Saccharospirillaceae</taxon>
        <taxon>Gynuella</taxon>
    </lineage>
</organism>
<evidence type="ECO:0000256" key="8">
    <source>
        <dbReference type="ARBA" id="ARBA00029447"/>
    </source>
</evidence>
<dbReference type="InterPro" id="IPR029151">
    <property type="entry name" value="Sensor-like_sf"/>
</dbReference>
<dbReference type="InterPro" id="IPR003660">
    <property type="entry name" value="HAMP_dom"/>
</dbReference>
<keyword evidence="6 11" id="KW-0472">Membrane</keyword>
<dbReference type="CDD" id="cd12913">
    <property type="entry name" value="PDC1_MCP_like"/>
    <property type="match status" value="1"/>
</dbReference>
<dbReference type="OrthoDB" id="2489132at2"/>
<evidence type="ECO:0000259" key="13">
    <source>
        <dbReference type="PROSITE" id="PS50885"/>
    </source>
</evidence>
<evidence type="ECO:0000256" key="7">
    <source>
        <dbReference type="ARBA" id="ARBA00023224"/>
    </source>
</evidence>
<protein>
    <submittedName>
        <fullName evidence="14">Methyl-accepting chemotaxis protein</fullName>
    </submittedName>
</protein>
<evidence type="ECO:0000256" key="5">
    <source>
        <dbReference type="ARBA" id="ARBA00022989"/>
    </source>
</evidence>
<dbReference type="EMBL" id="CP007142">
    <property type="protein sequence ID" value="AJQ93672.1"/>
    <property type="molecule type" value="Genomic_DNA"/>
</dbReference>
<dbReference type="STRING" id="1445510.YC6258_01624"/>
<dbReference type="Pfam" id="PF00015">
    <property type="entry name" value="MCPsignal"/>
    <property type="match status" value="1"/>
</dbReference>
<dbReference type="SMART" id="SM00304">
    <property type="entry name" value="HAMP"/>
    <property type="match status" value="1"/>
</dbReference>
<dbReference type="HOGENOM" id="CLU_000445_107_19_6"/>
<feature type="transmembrane region" description="Helical" evidence="11">
    <location>
        <begin position="9"/>
        <end position="29"/>
    </location>
</feature>
<dbReference type="PANTHER" id="PTHR32089:SF117">
    <property type="entry name" value="METHYL ACCEPTING SENSORY TRANSDUCER WITH CACHE_1 SMALL MOLECULE BINDING DOMAIN"/>
    <property type="match status" value="1"/>
</dbReference>
<keyword evidence="5 11" id="KW-1133">Transmembrane helix</keyword>
<gene>
    <name evidence="14" type="ORF">YC6258_01624</name>
</gene>
<dbReference type="PROSITE" id="PS50885">
    <property type="entry name" value="HAMP"/>
    <property type="match status" value="1"/>
</dbReference>
<dbReference type="PANTHER" id="PTHR32089">
    <property type="entry name" value="METHYL-ACCEPTING CHEMOTAXIS PROTEIN MCPB"/>
    <property type="match status" value="1"/>
</dbReference>
<dbReference type="PATRIC" id="fig|1445510.3.peg.1589"/>
<keyword evidence="4 11" id="KW-0812">Transmembrane</keyword>
<comment type="similarity">
    <text evidence="8">Belongs to the methyl-accepting chemotaxis (MCP) protein family.</text>
</comment>
<dbReference type="KEGG" id="gsn:YC6258_01624"/>
<evidence type="ECO:0000256" key="4">
    <source>
        <dbReference type="ARBA" id="ARBA00022692"/>
    </source>
</evidence>
<evidence type="ECO:0000313" key="14">
    <source>
        <dbReference type="EMBL" id="AJQ93672.1"/>
    </source>
</evidence>
<dbReference type="InterPro" id="IPR004089">
    <property type="entry name" value="MCPsignal_dom"/>
</dbReference>
<feature type="compositionally biased region" description="Polar residues" evidence="10">
    <location>
        <begin position="430"/>
        <end position="442"/>
    </location>
</feature>
<dbReference type="RefSeq" id="WP_044616392.1">
    <property type="nucleotide sequence ID" value="NZ_CP007142.1"/>
</dbReference>
<evidence type="ECO:0000259" key="12">
    <source>
        <dbReference type="PROSITE" id="PS50111"/>
    </source>
</evidence>
<dbReference type="GO" id="GO:0005886">
    <property type="term" value="C:plasma membrane"/>
    <property type="evidence" value="ECO:0007669"/>
    <property type="project" value="UniProtKB-SubCell"/>
</dbReference>
<dbReference type="FunFam" id="1.10.287.950:FF:000001">
    <property type="entry name" value="Methyl-accepting chemotaxis sensory transducer"/>
    <property type="match status" value="1"/>
</dbReference>
<keyword evidence="2" id="KW-1003">Cell membrane</keyword>
<evidence type="ECO:0000256" key="6">
    <source>
        <dbReference type="ARBA" id="ARBA00023136"/>
    </source>
</evidence>
<keyword evidence="15" id="KW-1185">Reference proteome</keyword>
<name>A0A0C5VGE2_9GAMM</name>
<dbReference type="CDD" id="cd11386">
    <property type="entry name" value="MCP_signal"/>
    <property type="match status" value="1"/>
</dbReference>
<evidence type="ECO:0000256" key="1">
    <source>
        <dbReference type="ARBA" id="ARBA00004651"/>
    </source>
</evidence>
<accession>A0A0C5VGE2</accession>
<dbReference type="InterPro" id="IPR004090">
    <property type="entry name" value="Chemotax_Me-accpt_rcpt"/>
</dbReference>
<dbReference type="CDD" id="cd12912">
    <property type="entry name" value="PDC2_MCP_like"/>
    <property type="match status" value="1"/>
</dbReference>
<dbReference type="AlphaFoldDB" id="A0A0C5VGE2"/>
<feature type="domain" description="Methyl-accepting transducer" evidence="12">
    <location>
        <begin position="365"/>
        <end position="601"/>
    </location>
</feature>
<reference evidence="14 15" key="1">
    <citation type="submission" date="2014-01" db="EMBL/GenBank/DDBJ databases">
        <title>Full genme sequencing of cellulolytic bacterium Gynuella sunshinyii YC6258T gen. nov., sp. nov.</title>
        <authorList>
            <person name="Khan H."/>
            <person name="Chung E.J."/>
            <person name="Chung Y.R."/>
        </authorList>
    </citation>
    <scope>NUCLEOTIDE SEQUENCE [LARGE SCALE GENOMIC DNA]</scope>
    <source>
        <strain evidence="14 15">YC6258</strain>
    </source>
</reference>
<dbReference type="PROSITE" id="PS50111">
    <property type="entry name" value="CHEMOTAXIS_TRANSDUC_2"/>
    <property type="match status" value="1"/>
</dbReference>
<dbReference type="Pfam" id="PF02743">
    <property type="entry name" value="dCache_1"/>
    <property type="match status" value="1"/>
</dbReference>
<dbReference type="GO" id="GO:0007165">
    <property type="term" value="P:signal transduction"/>
    <property type="evidence" value="ECO:0007669"/>
    <property type="project" value="UniProtKB-KW"/>
</dbReference>
<feature type="transmembrane region" description="Helical" evidence="11">
    <location>
        <begin position="286"/>
        <end position="309"/>
    </location>
</feature>